<evidence type="ECO:0000313" key="6">
    <source>
        <dbReference type="Proteomes" id="UP000434957"/>
    </source>
</evidence>
<dbReference type="Proteomes" id="UP000429607">
    <property type="component" value="Unassembled WGS sequence"/>
</dbReference>
<accession>A0A6A3LJA3</accession>
<dbReference type="AlphaFoldDB" id="A0A6A3LJA3"/>
<sequence>MLKWNSDKNFDGSNYTVWKPRVQAMMEAKDL</sequence>
<gene>
    <name evidence="3" type="ORF">PR001_g10856</name>
    <name evidence="2" type="ORF">PR002_g12768</name>
    <name evidence="4" type="ORF">PR003_g13549</name>
</gene>
<name>A0A6A3LJA3_9STRA</name>
<organism evidence="2 7">
    <name type="scientific">Phytophthora rubi</name>
    <dbReference type="NCBI Taxonomy" id="129364"/>
    <lineage>
        <taxon>Eukaryota</taxon>
        <taxon>Sar</taxon>
        <taxon>Stramenopiles</taxon>
        <taxon>Oomycota</taxon>
        <taxon>Peronosporomycetes</taxon>
        <taxon>Peronosporales</taxon>
        <taxon>Peronosporaceae</taxon>
        <taxon>Phytophthora</taxon>
    </lineage>
</organism>
<dbReference type="Proteomes" id="UP000435112">
    <property type="component" value="Unassembled WGS sequence"/>
</dbReference>
<evidence type="ECO:0000313" key="4">
    <source>
        <dbReference type="EMBL" id="KAE9334395.1"/>
    </source>
</evidence>
<evidence type="ECO:0000259" key="1">
    <source>
        <dbReference type="Pfam" id="PF13961"/>
    </source>
</evidence>
<dbReference type="Proteomes" id="UP000434957">
    <property type="component" value="Unassembled WGS sequence"/>
</dbReference>
<evidence type="ECO:0000313" key="7">
    <source>
        <dbReference type="Proteomes" id="UP000435112"/>
    </source>
</evidence>
<dbReference type="Pfam" id="PF13961">
    <property type="entry name" value="DUF4219"/>
    <property type="match status" value="1"/>
</dbReference>
<evidence type="ECO:0000313" key="5">
    <source>
        <dbReference type="Proteomes" id="UP000429607"/>
    </source>
</evidence>
<keyword evidence="6" id="KW-1185">Reference proteome</keyword>
<dbReference type="EMBL" id="QXFV01000651">
    <property type="protein sequence ID" value="KAE9031890.1"/>
    <property type="molecule type" value="Genomic_DNA"/>
</dbReference>
<dbReference type="OrthoDB" id="128048at2759"/>
<proteinExistence type="predicted"/>
<dbReference type="EMBL" id="QXFU01000817">
    <property type="protein sequence ID" value="KAE9019571.1"/>
    <property type="molecule type" value="Genomic_DNA"/>
</dbReference>
<dbReference type="InterPro" id="IPR025314">
    <property type="entry name" value="DUF4219"/>
</dbReference>
<evidence type="ECO:0000313" key="2">
    <source>
        <dbReference type="EMBL" id="KAE9019571.1"/>
    </source>
</evidence>
<dbReference type="EMBL" id="QXFT01000858">
    <property type="protein sequence ID" value="KAE9334395.1"/>
    <property type="molecule type" value="Genomic_DNA"/>
</dbReference>
<comment type="caution">
    <text evidence="2">The sequence shown here is derived from an EMBL/GenBank/DDBJ whole genome shotgun (WGS) entry which is preliminary data.</text>
</comment>
<feature type="domain" description="DUF4219" evidence="1">
    <location>
        <begin position="10"/>
        <end position="31"/>
    </location>
</feature>
<reference evidence="5 7" key="1">
    <citation type="submission" date="2018-09" db="EMBL/GenBank/DDBJ databases">
        <title>Genomic investigation of the strawberry pathogen Phytophthora fragariae indicates pathogenicity is determined by transcriptional variation in three key races.</title>
        <authorList>
            <person name="Adams T.M."/>
            <person name="Armitage A.D."/>
            <person name="Sobczyk M.K."/>
            <person name="Bates H.J."/>
            <person name="Dunwell J.M."/>
            <person name="Nellist C.F."/>
            <person name="Harrison R.J."/>
        </authorList>
    </citation>
    <scope>NUCLEOTIDE SEQUENCE [LARGE SCALE GENOMIC DNA]</scope>
    <source>
        <strain evidence="3 5">SCRP249</strain>
        <strain evidence="2 7">SCRP324</strain>
        <strain evidence="4 6">SCRP333</strain>
    </source>
</reference>
<protein>
    <recommendedName>
        <fullName evidence="1">DUF4219 domain-containing protein</fullName>
    </recommendedName>
</protein>
<evidence type="ECO:0000313" key="3">
    <source>
        <dbReference type="EMBL" id="KAE9031890.1"/>
    </source>
</evidence>